<dbReference type="AlphaFoldDB" id="A0ABD2VVR7"/>
<feature type="compositionally biased region" description="Basic and acidic residues" evidence="2">
    <location>
        <begin position="568"/>
        <end position="579"/>
    </location>
</feature>
<comment type="caution">
    <text evidence="4">The sequence shown here is derived from an EMBL/GenBank/DDBJ whole genome shotgun (WGS) entry which is preliminary data.</text>
</comment>
<dbReference type="PROSITE" id="PS50158">
    <property type="entry name" value="ZF_CCHC"/>
    <property type="match status" value="1"/>
</dbReference>
<evidence type="ECO:0000313" key="4">
    <source>
        <dbReference type="EMBL" id="KAL3384831.1"/>
    </source>
</evidence>
<dbReference type="EMBL" id="JBJJXI010000167">
    <property type="protein sequence ID" value="KAL3384831.1"/>
    <property type="molecule type" value="Genomic_DNA"/>
</dbReference>
<feature type="compositionally biased region" description="Basic residues" evidence="2">
    <location>
        <begin position="351"/>
        <end position="364"/>
    </location>
</feature>
<protein>
    <recommendedName>
        <fullName evidence="3">CCHC-type domain-containing protein</fullName>
    </recommendedName>
</protein>
<name>A0ABD2VVR7_9HYME</name>
<feature type="region of interest" description="Disordered" evidence="2">
    <location>
        <begin position="248"/>
        <end position="270"/>
    </location>
</feature>
<feature type="region of interest" description="Disordered" evidence="2">
    <location>
        <begin position="351"/>
        <end position="420"/>
    </location>
</feature>
<feature type="compositionally biased region" description="Basic and acidic residues" evidence="2">
    <location>
        <begin position="591"/>
        <end position="601"/>
    </location>
</feature>
<dbReference type="InterPro" id="IPR036875">
    <property type="entry name" value="Znf_CCHC_sf"/>
</dbReference>
<feature type="region of interest" description="Disordered" evidence="2">
    <location>
        <begin position="562"/>
        <end position="614"/>
    </location>
</feature>
<proteinExistence type="predicted"/>
<keyword evidence="5" id="KW-1185">Reference proteome</keyword>
<accession>A0ABD2VVR7</accession>
<dbReference type="InterPro" id="IPR050951">
    <property type="entry name" value="Retrovirus_Pol_polyprotein"/>
</dbReference>
<feature type="domain" description="CCHC-type" evidence="3">
    <location>
        <begin position="457"/>
        <end position="472"/>
    </location>
</feature>
<keyword evidence="1" id="KW-0862">Zinc</keyword>
<dbReference type="InterPro" id="IPR001878">
    <property type="entry name" value="Znf_CCHC"/>
</dbReference>
<keyword evidence="1" id="KW-0479">Metal-binding</keyword>
<keyword evidence="1" id="KW-0863">Zinc-finger</keyword>
<evidence type="ECO:0000313" key="5">
    <source>
        <dbReference type="Proteomes" id="UP001627154"/>
    </source>
</evidence>
<evidence type="ECO:0000259" key="3">
    <source>
        <dbReference type="PROSITE" id="PS50158"/>
    </source>
</evidence>
<dbReference type="GO" id="GO:0008270">
    <property type="term" value="F:zinc ion binding"/>
    <property type="evidence" value="ECO:0007669"/>
    <property type="project" value="UniProtKB-KW"/>
</dbReference>
<evidence type="ECO:0000256" key="1">
    <source>
        <dbReference type="PROSITE-ProRule" id="PRU00047"/>
    </source>
</evidence>
<gene>
    <name evidence="4" type="ORF">TKK_019477</name>
</gene>
<dbReference type="SMART" id="SM00343">
    <property type="entry name" value="ZnF_C2HC"/>
    <property type="match status" value="2"/>
</dbReference>
<dbReference type="Proteomes" id="UP001627154">
    <property type="component" value="Unassembled WGS sequence"/>
</dbReference>
<dbReference type="SUPFAM" id="SSF57756">
    <property type="entry name" value="Retrovirus zinc finger-like domains"/>
    <property type="match status" value="1"/>
</dbReference>
<dbReference type="PANTHER" id="PTHR37984">
    <property type="entry name" value="PROTEIN CBG26694"/>
    <property type="match status" value="1"/>
</dbReference>
<sequence>MYIHEFRHALNTAVQSTLKVSPSFLNFGRQPRPIKSLRRELEGAKEIKAAVTEYWLERLTKLECLRELVAKYADEAHDRQRVRYNKSRKDVKFCVGDVVLRKVHVLLNANKAFNAKLADEYEGPFTIVEVKSPTTYVLDRGECNSRHKTKMENKAVENVQQEAPIIALDSGENNVTTVENLPLPGLDSSELNLAATMDDVWDDIVATIAENNSTPEIVATAEGGEVSEKVGVTVEFVETEVIAPLLNEQAAPGDGQRDEEVDELTSEQQQVPLQAPMLDQQLEQQQQVPMQEQQLEQQQQVPLQVLMQEQQLEQQQQVPLQVQVQEQQLEPQLRQEQMEANIDSEVVFKKRKRSCRGGRKKKPSANRQLTVDDLELSFDVPARDDEEAGPPNRRQAVGDQVPVYVPSGPASGAGGLTSAEPLASPRQQLQVRLTSVMFGGLKAIPTDPAVDPAPRHCFNCWKPGHFRQVCPSAKERNYCFNCGRVGVDMADCPRCSGAHAEWIERTYSAERSQATEERRRAYESWREANPDRVVSEPRKVEFDLRQRLEQRLVDRQRVLREAGPSSRLDSESRRQEVQRYEPMLKSVRGQRVPEQHSDEARNPASSAGTEAQAADHHATLLEILRRLDGLPDDVRVAAMRSLFQ</sequence>
<evidence type="ECO:0000256" key="2">
    <source>
        <dbReference type="SAM" id="MobiDB-lite"/>
    </source>
</evidence>
<dbReference type="Gene3D" id="4.10.60.10">
    <property type="entry name" value="Zinc finger, CCHC-type"/>
    <property type="match status" value="1"/>
</dbReference>
<organism evidence="4 5">
    <name type="scientific">Trichogramma kaykai</name>
    <dbReference type="NCBI Taxonomy" id="54128"/>
    <lineage>
        <taxon>Eukaryota</taxon>
        <taxon>Metazoa</taxon>
        <taxon>Ecdysozoa</taxon>
        <taxon>Arthropoda</taxon>
        <taxon>Hexapoda</taxon>
        <taxon>Insecta</taxon>
        <taxon>Pterygota</taxon>
        <taxon>Neoptera</taxon>
        <taxon>Endopterygota</taxon>
        <taxon>Hymenoptera</taxon>
        <taxon>Apocrita</taxon>
        <taxon>Proctotrupomorpha</taxon>
        <taxon>Chalcidoidea</taxon>
        <taxon>Trichogrammatidae</taxon>
        <taxon>Trichogramma</taxon>
    </lineage>
</organism>
<dbReference type="PANTHER" id="PTHR37984:SF5">
    <property type="entry name" value="PROTEIN NYNRIN-LIKE"/>
    <property type="match status" value="1"/>
</dbReference>
<reference evidence="4 5" key="1">
    <citation type="journal article" date="2024" name="bioRxiv">
        <title>A reference genome for Trichogramma kaykai: A tiny desert-dwelling parasitoid wasp with competing sex-ratio distorters.</title>
        <authorList>
            <person name="Culotta J."/>
            <person name="Lindsey A.R."/>
        </authorList>
    </citation>
    <scope>NUCLEOTIDE SEQUENCE [LARGE SCALE GENOMIC DNA]</scope>
    <source>
        <strain evidence="4 5">KSX58</strain>
    </source>
</reference>